<feature type="transmembrane region" description="Helical" evidence="7">
    <location>
        <begin position="470"/>
        <end position="489"/>
    </location>
</feature>
<dbReference type="FunFam" id="1.20.1250.20:FF:000566">
    <property type="entry name" value="Uncharacterized protein"/>
    <property type="match status" value="1"/>
</dbReference>
<comment type="similarity">
    <text evidence="2">Belongs to the major facilitator superfamily.</text>
</comment>
<dbReference type="InterPro" id="IPR011701">
    <property type="entry name" value="MFS"/>
</dbReference>
<feature type="transmembrane region" description="Helical" evidence="7">
    <location>
        <begin position="225"/>
        <end position="249"/>
    </location>
</feature>
<keyword evidence="6 7" id="KW-0472">Membrane</keyword>
<dbReference type="SUPFAM" id="SSF103473">
    <property type="entry name" value="MFS general substrate transporter"/>
    <property type="match status" value="2"/>
</dbReference>
<keyword evidence="4 7" id="KW-0812">Transmembrane</keyword>
<feature type="transmembrane region" description="Helical" evidence="7">
    <location>
        <begin position="166"/>
        <end position="189"/>
    </location>
</feature>
<evidence type="ECO:0000256" key="2">
    <source>
        <dbReference type="ARBA" id="ARBA00008335"/>
    </source>
</evidence>
<evidence type="ECO:0000256" key="5">
    <source>
        <dbReference type="ARBA" id="ARBA00022989"/>
    </source>
</evidence>
<dbReference type="Gene3D" id="1.20.1250.20">
    <property type="entry name" value="MFS general substrate transporter like domains"/>
    <property type="match status" value="2"/>
</dbReference>
<dbReference type="GO" id="GO:0022857">
    <property type="term" value="F:transmembrane transporter activity"/>
    <property type="evidence" value="ECO:0007669"/>
    <property type="project" value="InterPro"/>
</dbReference>
<evidence type="ECO:0000259" key="8">
    <source>
        <dbReference type="PROSITE" id="PS50850"/>
    </source>
</evidence>
<sequence length="559" mass="61782">MSGETNMGDHLVVTRDQKELECIHQESVPRIVTIENIRVLGLDPADEQFYMSFSAEDRKRITRKIDIRLIPMLALLYLLSHLDRANIGNAKIEGLLEDLRLDGIEWNVALSVFFIPYILLEIPSNMFLKRLRGPSTYLGILIVTWGIVMTLTGVVQNFAGLMVTRILLGVFEFGLVCSGDVQFFAVSANNGGPYADALYQWNRSGFFPGAVYLCSFWYMPRELSARLACFYCASALSGAFSGLLAAGIVKMDGVGGCEGWRWIFILEGLATVVVGVASFFLLIDSPGLSSRWLDADEIRYLELQLFIKDGGAFEETDQEVNNKQNRLKDLFAVLTNWKMYGFGYILLCQTACSYGTKFTLPTITKAMGYSNTNAQFMTVPPYVVGAISAVCFSLLSDRFHWRMPFVVAPLVMVMIGYSIILSLDGKLGENTGLALFSMIFVCMGLYPTHPATSAWSSSNLPSSNQRSIGLAFNICVGNIGGIIGSFMYIDEEGPAYHTGFGLSVALAGTSLIVALVLDLHFHLQNRKRAGVSEDEIRQQHTGAELMAMGEKSPLFIYTL</sequence>
<keyword evidence="10" id="KW-1185">Reference proteome</keyword>
<keyword evidence="3" id="KW-0813">Transport</keyword>
<dbReference type="OrthoDB" id="2962993at2759"/>
<evidence type="ECO:0000313" key="9">
    <source>
        <dbReference type="EMBL" id="KAJ5496637.1"/>
    </source>
</evidence>
<dbReference type="InterPro" id="IPR020846">
    <property type="entry name" value="MFS_dom"/>
</dbReference>
<protein>
    <submittedName>
        <fullName evidence="9">Major facilitator superfamily domain-containing protein</fullName>
    </submittedName>
</protein>
<evidence type="ECO:0000256" key="1">
    <source>
        <dbReference type="ARBA" id="ARBA00004141"/>
    </source>
</evidence>
<dbReference type="Proteomes" id="UP001149954">
    <property type="component" value="Unassembled WGS sequence"/>
</dbReference>
<accession>A0A9W9XP88</accession>
<evidence type="ECO:0000256" key="7">
    <source>
        <dbReference type="SAM" id="Phobius"/>
    </source>
</evidence>
<comment type="subcellular location">
    <subcellularLocation>
        <location evidence="1">Membrane</location>
        <topology evidence="1">Multi-pass membrane protein</topology>
    </subcellularLocation>
</comment>
<dbReference type="PANTHER" id="PTHR43791">
    <property type="entry name" value="PERMEASE-RELATED"/>
    <property type="match status" value="1"/>
</dbReference>
<reference evidence="9" key="1">
    <citation type="submission" date="2022-12" db="EMBL/GenBank/DDBJ databases">
        <authorList>
            <person name="Petersen C."/>
        </authorList>
    </citation>
    <scope>NUCLEOTIDE SEQUENCE</scope>
    <source>
        <strain evidence="9">IBT 29495</strain>
    </source>
</reference>
<dbReference type="InterPro" id="IPR036259">
    <property type="entry name" value="MFS_trans_sf"/>
</dbReference>
<gene>
    <name evidence="9" type="ORF">N7463_008624</name>
</gene>
<dbReference type="GO" id="GO:0016020">
    <property type="term" value="C:membrane"/>
    <property type="evidence" value="ECO:0007669"/>
    <property type="project" value="UniProtKB-SubCell"/>
</dbReference>
<feature type="transmembrane region" description="Helical" evidence="7">
    <location>
        <begin position="135"/>
        <end position="154"/>
    </location>
</feature>
<keyword evidence="5 7" id="KW-1133">Transmembrane helix</keyword>
<dbReference type="EMBL" id="JAPWDS010000005">
    <property type="protein sequence ID" value="KAJ5496637.1"/>
    <property type="molecule type" value="Genomic_DNA"/>
</dbReference>
<dbReference type="AlphaFoldDB" id="A0A9W9XP88"/>
<feature type="transmembrane region" description="Helical" evidence="7">
    <location>
        <begin position="495"/>
        <end position="517"/>
    </location>
</feature>
<dbReference type="Pfam" id="PF07690">
    <property type="entry name" value="MFS_1"/>
    <property type="match status" value="1"/>
</dbReference>
<evidence type="ECO:0000256" key="4">
    <source>
        <dbReference type="ARBA" id="ARBA00022692"/>
    </source>
</evidence>
<feature type="transmembrane region" description="Helical" evidence="7">
    <location>
        <begin position="432"/>
        <end position="449"/>
    </location>
</feature>
<feature type="transmembrane region" description="Helical" evidence="7">
    <location>
        <begin position="261"/>
        <end position="283"/>
    </location>
</feature>
<feature type="transmembrane region" description="Helical" evidence="7">
    <location>
        <begin position="403"/>
        <end position="420"/>
    </location>
</feature>
<dbReference type="PANTHER" id="PTHR43791:SF54">
    <property type="entry name" value="MAJOR FACILITATOR SUPERFAMILY (MFS) PROFILE DOMAIN-CONTAINING PROTEIN-RELATED"/>
    <property type="match status" value="1"/>
</dbReference>
<feature type="transmembrane region" description="Helical" evidence="7">
    <location>
        <begin position="104"/>
        <end position="123"/>
    </location>
</feature>
<reference evidence="9" key="2">
    <citation type="journal article" date="2023" name="IMA Fungus">
        <title>Comparative genomic study of the Penicillium genus elucidates a diverse pangenome and 15 lateral gene transfer events.</title>
        <authorList>
            <person name="Petersen C."/>
            <person name="Sorensen T."/>
            <person name="Nielsen M.R."/>
            <person name="Sondergaard T.E."/>
            <person name="Sorensen J.L."/>
            <person name="Fitzpatrick D.A."/>
            <person name="Frisvad J.C."/>
            <person name="Nielsen K.L."/>
        </authorList>
    </citation>
    <scope>NUCLEOTIDE SEQUENCE</scope>
    <source>
        <strain evidence="9">IBT 29495</strain>
    </source>
</reference>
<feature type="domain" description="Major facilitator superfamily (MFS) profile" evidence="8">
    <location>
        <begin position="69"/>
        <end position="526"/>
    </location>
</feature>
<name>A0A9W9XP88_9EURO</name>
<dbReference type="FunFam" id="1.20.1250.20:FF:000013">
    <property type="entry name" value="MFS general substrate transporter"/>
    <property type="match status" value="1"/>
</dbReference>
<organism evidence="9 10">
    <name type="scientific">Penicillium fimorum</name>
    <dbReference type="NCBI Taxonomy" id="1882269"/>
    <lineage>
        <taxon>Eukaryota</taxon>
        <taxon>Fungi</taxon>
        <taxon>Dikarya</taxon>
        <taxon>Ascomycota</taxon>
        <taxon>Pezizomycotina</taxon>
        <taxon>Eurotiomycetes</taxon>
        <taxon>Eurotiomycetidae</taxon>
        <taxon>Eurotiales</taxon>
        <taxon>Aspergillaceae</taxon>
        <taxon>Penicillium</taxon>
    </lineage>
</organism>
<evidence type="ECO:0000313" key="10">
    <source>
        <dbReference type="Proteomes" id="UP001149954"/>
    </source>
</evidence>
<feature type="transmembrane region" description="Helical" evidence="7">
    <location>
        <begin position="379"/>
        <end position="396"/>
    </location>
</feature>
<dbReference type="PROSITE" id="PS50850">
    <property type="entry name" value="MFS"/>
    <property type="match status" value="1"/>
</dbReference>
<proteinExistence type="inferred from homology"/>
<evidence type="ECO:0000256" key="6">
    <source>
        <dbReference type="ARBA" id="ARBA00023136"/>
    </source>
</evidence>
<evidence type="ECO:0000256" key="3">
    <source>
        <dbReference type="ARBA" id="ARBA00022448"/>
    </source>
</evidence>
<comment type="caution">
    <text evidence="9">The sequence shown here is derived from an EMBL/GenBank/DDBJ whole genome shotgun (WGS) entry which is preliminary data.</text>
</comment>
<feature type="transmembrane region" description="Helical" evidence="7">
    <location>
        <begin position="201"/>
        <end position="219"/>
    </location>
</feature>